<protein>
    <submittedName>
        <fullName evidence="1">Phage portal protein</fullName>
    </submittedName>
</protein>
<name>A0A841W5Y3_9LIST</name>
<gene>
    <name evidence="1" type="ORF">HCB35_15150</name>
</gene>
<dbReference type="AlphaFoldDB" id="A0A841W5Y3"/>
<comment type="caution">
    <text evidence="1">The sequence shown here is derived from an EMBL/GenBank/DDBJ whole genome shotgun (WGS) entry which is preliminary data.</text>
</comment>
<reference evidence="1 2" key="1">
    <citation type="submission" date="2020-03" db="EMBL/GenBank/DDBJ databases">
        <title>Soil Listeria distribution.</title>
        <authorList>
            <person name="Liao J."/>
            <person name="Wiedmann M."/>
        </authorList>
    </citation>
    <scope>NUCLEOTIDE SEQUENCE [LARGE SCALE GENOMIC DNA]</scope>
    <source>
        <strain evidence="1 2">FSL L7-0149</strain>
    </source>
</reference>
<dbReference type="Proteomes" id="UP000553016">
    <property type="component" value="Unassembled WGS sequence"/>
</dbReference>
<evidence type="ECO:0000313" key="1">
    <source>
        <dbReference type="EMBL" id="MBC2241812.1"/>
    </source>
</evidence>
<dbReference type="Gene3D" id="3.30.2220.30">
    <property type="match status" value="1"/>
</dbReference>
<sequence>MTKEKVSELAVAEGQVLDITAFLPGKYEEKAGLERVISKRFKDANGTPIKFIFENVATDRIDELRKECTKRKPAGRNRQPVETFDSDKFNATLALESTVFPKFNDPKLLEAYNTPSAIEVAKAILSIPGDYMTWITAASEVNGFDDEIDEEESMIEEAKN</sequence>
<dbReference type="InterPro" id="IPR014986">
    <property type="entry name" value="XkdN-like"/>
</dbReference>
<organism evidence="1 2">
    <name type="scientific">Listeria booriae</name>
    <dbReference type="NCBI Taxonomy" id="1552123"/>
    <lineage>
        <taxon>Bacteria</taxon>
        <taxon>Bacillati</taxon>
        <taxon>Bacillota</taxon>
        <taxon>Bacilli</taxon>
        <taxon>Bacillales</taxon>
        <taxon>Listeriaceae</taxon>
        <taxon>Listeria</taxon>
    </lineage>
</organism>
<dbReference type="EMBL" id="JAARZA010000008">
    <property type="protein sequence ID" value="MBC2241812.1"/>
    <property type="molecule type" value="Genomic_DNA"/>
</dbReference>
<proteinExistence type="predicted"/>
<accession>A0A841W5Y3</accession>
<dbReference type="RefSeq" id="WP_185356035.1">
    <property type="nucleotide sequence ID" value="NZ_JAARMZ010000016.1"/>
</dbReference>
<dbReference type="Pfam" id="PF08890">
    <property type="entry name" value="Phage_TAC_5"/>
    <property type="match status" value="1"/>
</dbReference>
<dbReference type="InterPro" id="IPR038559">
    <property type="entry name" value="XkdN-like_sf"/>
</dbReference>
<evidence type="ECO:0000313" key="2">
    <source>
        <dbReference type="Proteomes" id="UP000553016"/>
    </source>
</evidence>